<dbReference type="RefSeq" id="WP_255044348.1">
    <property type="nucleotide sequence ID" value="NZ_JANEYT010000063.1"/>
</dbReference>
<evidence type="ECO:0008006" key="3">
    <source>
        <dbReference type="Google" id="ProtNLM"/>
    </source>
</evidence>
<proteinExistence type="predicted"/>
<comment type="caution">
    <text evidence="1">The sequence shown here is derived from an EMBL/GenBank/DDBJ whole genome shotgun (WGS) entry which is preliminary data.</text>
</comment>
<name>A0ABT1N697_9GAMM</name>
<dbReference type="EMBL" id="JANEYT010000063">
    <property type="protein sequence ID" value="MCQ1060268.1"/>
    <property type="molecule type" value="Genomic_DNA"/>
</dbReference>
<reference evidence="1 2" key="1">
    <citation type="submission" date="2022-07" db="EMBL/GenBank/DDBJ databases">
        <title>Photobacterium pectinilyticum sp. nov., a marine bacterium isolated from surface seawater of Qingdao offshore.</title>
        <authorList>
            <person name="Wang X."/>
        </authorList>
    </citation>
    <scope>NUCLEOTIDE SEQUENCE [LARGE SCALE GENOMIC DNA]</scope>
    <source>
        <strain evidence="1 2">ZSDE20</strain>
    </source>
</reference>
<keyword evidence="2" id="KW-1185">Reference proteome</keyword>
<organism evidence="1 2">
    <name type="scientific">Photobacterium pectinilyticum</name>
    <dbReference type="NCBI Taxonomy" id="2906793"/>
    <lineage>
        <taxon>Bacteria</taxon>
        <taxon>Pseudomonadati</taxon>
        <taxon>Pseudomonadota</taxon>
        <taxon>Gammaproteobacteria</taxon>
        <taxon>Vibrionales</taxon>
        <taxon>Vibrionaceae</taxon>
        <taxon>Photobacterium</taxon>
    </lineage>
</organism>
<protein>
    <recommendedName>
        <fullName evidence="3">Calcineurin-like phosphoesterase domain-containing protein</fullName>
    </recommendedName>
</protein>
<accession>A0ABT1N697</accession>
<evidence type="ECO:0000313" key="2">
    <source>
        <dbReference type="Proteomes" id="UP001524460"/>
    </source>
</evidence>
<evidence type="ECO:0000313" key="1">
    <source>
        <dbReference type="EMBL" id="MCQ1060268.1"/>
    </source>
</evidence>
<dbReference type="Proteomes" id="UP001524460">
    <property type="component" value="Unassembled WGS sequence"/>
</dbReference>
<sequence length="137" mass="15338">MNITILSDCHLNFEICSQNDDDSFTVKPVSHYYSQSAMDLIEQNDTDVVLIGSTAHGLMPADMPILPYDKSSKIAVNSGFVTHDHLYCYINCLVDVSSMATLYVDRALSPCLLKEFRWIGHHITKDLKVIEIGKTAL</sequence>
<gene>
    <name evidence="1" type="ORF">NHN17_19680</name>
</gene>